<dbReference type="GO" id="GO:0051301">
    <property type="term" value="P:cell division"/>
    <property type="evidence" value="ECO:0007669"/>
    <property type="project" value="UniProtKB-KW"/>
</dbReference>
<dbReference type="FunFam" id="3.40.250.10:FF:000021">
    <property type="entry name" value="M-phase inducer phosphatase cdc-25.2"/>
    <property type="match status" value="1"/>
</dbReference>
<dbReference type="PANTHER" id="PTHR10828">
    <property type="entry name" value="M-PHASE INDUCER PHOSPHATASE DUAL SPECIFICITY PHOSPHATASE CDC25"/>
    <property type="match status" value="1"/>
</dbReference>
<proteinExistence type="inferred from homology"/>
<dbReference type="PANTHER" id="PTHR10828:SF76">
    <property type="entry name" value="M-PHASE INDUCER PHOSPHATASE"/>
    <property type="match status" value="1"/>
</dbReference>
<evidence type="ECO:0000256" key="5">
    <source>
        <dbReference type="ARBA" id="ARBA00022801"/>
    </source>
</evidence>
<dbReference type="Gene3D" id="3.40.250.10">
    <property type="entry name" value="Rhodanese-like domain"/>
    <property type="match status" value="1"/>
</dbReference>
<dbReference type="EC" id="3.1.3.48" evidence="2"/>
<feature type="compositionally biased region" description="Basic and acidic residues" evidence="9">
    <location>
        <begin position="305"/>
        <end position="314"/>
    </location>
</feature>
<evidence type="ECO:0000259" key="10">
    <source>
        <dbReference type="PROSITE" id="PS50206"/>
    </source>
</evidence>
<protein>
    <recommendedName>
        <fullName evidence="2">protein-tyrosine-phosphatase</fullName>
        <ecNumber evidence="2">3.1.3.48</ecNumber>
    </recommendedName>
</protein>
<evidence type="ECO:0000313" key="11">
    <source>
        <dbReference type="Proteomes" id="UP000046393"/>
    </source>
</evidence>
<keyword evidence="6" id="KW-0904">Protein phosphatase</keyword>
<comment type="catalytic activity">
    <reaction evidence="8">
        <text>O-phospho-L-tyrosyl-[protein] + H2O = L-tyrosyl-[protein] + phosphate</text>
        <dbReference type="Rhea" id="RHEA:10684"/>
        <dbReference type="Rhea" id="RHEA-COMP:10136"/>
        <dbReference type="Rhea" id="RHEA-COMP:20101"/>
        <dbReference type="ChEBI" id="CHEBI:15377"/>
        <dbReference type="ChEBI" id="CHEBI:43474"/>
        <dbReference type="ChEBI" id="CHEBI:46858"/>
        <dbReference type="ChEBI" id="CHEBI:61978"/>
        <dbReference type="EC" id="3.1.3.48"/>
    </reaction>
</comment>
<keyword evidence="11" id="KW-1185">Reference proteome</keyword>
<feature type="domain" description="Rhodanese" evidence="10">
    <location>
        <begin position="149"/>
        <end position="253"/>
    </location>
</feature>
<dbReference type="GO" id="GO:0110032">
    <property type="term" value="P:positive regulation of G2/MI transition of meiotic cell cycle"/>
    <property type="evidence" value="ECO:0007669"/>
    <property type="project" value="TreeGrafter"/>
</dbReference>
<evidence type="ECO:0000256" key="2">
    <source>
        <dbReference type="ARBA" id="ARBA00013064"/>
    </source>
</evidence>
<dbReference type="InterPro" id="IPR001763">
    <property type="entry name" value="Rhodanese-like_dom"/>
</dbReference>
<organism evidence="11 12">
    <name type="scientific">Syphacia muris</name>
    <dbReference type="NCBI Taxonomy" id="451379"/>
    <lineage>
        <taxon>Eukaryota</taxon>
        <taxon>Metazoa</taxon>
        <taxon>Ecdysozoa</taxon>
        <taxon>Nematoda</taxon>
        <taxon>Chromadorea</taxon>
        <taxon>Rhabditida</taxon>
        <taxon>Spirurina</taxon>
        <taxon>Oxyuridomorpha</taxon>
        <taxon>Oxyuroidea</taxon>
        <taxon>Oxyuridae</taxon>
        <taxon>Syphacia</taxon>
    </lineage>
</organism>
<evidence type="ECO:0000256" key="7">
    <source>
        <dbReference type="ARBA" id="ARBA00023306"/>
    </source>
</evidence>
<reference evidence="12" key="1">
    <citation type="submission" date="2017-02" db="UniProtKB">
        <authorList>
            <consortium name="WormBaseParasite"/>
        </authorList>
    </citation>
    <scope>IDENTIFICATION</scope>
</reference>
<dbReference type="Pfam" id="PF00581">
    <property type="entry name" value="Rhodanese"/>
    <property type="match status" value="1"/>
</dbReference>
<comment type="similarity">
    <text evidence="1">Belongs to the MPI phosphatase family.</text>
</comment>
<dbReference type="PRINTS" id="PR00716">
    <property type="entry name" value="MPIPHPHTASE"/>
</dbReference>
<dbReference type="SMART" id="SM00450">
    <property type="entry name" value="RHOD"/>
    <property type="match status" value="1"/>
</dbReference>
<name>A0A0N5ACG6_9BILA</name>
<evidence type="ECO:0000256" key="9">
    <source>
        <dbReference type="SAM" id="MobiDB-lite"/>
    </source>
</evidence>
<feature type="region of interest" description="Disordered" evidence="9">
    <location>
        <begin position="288"/>
        <end position="328"/>
    </location>
</feature>
<accession>A0A0N5ACG6</accession>
<dbReference type="AlphaFoldDB" id="A0A0N5ACG6"/>
<dbReference type="GO" id="GO:0004725">
    <property type="term" value="F:protein tyrosine phosphatase activity"/>
    <property type="evidence" value="ECO:0007669"/>
    <property type="project" value="UniProtKB-EC"/>
</dbReference>
<evidence type="ECO:0000256" key="3">
    <source>
        <dbReference type="ARBA" id="ARBA00022618"/>
    </source>
</evidence>
<keyword evidence="3" id="KW-0132">Cell division</keyword>
<dbReference type="SUPFAM" id="SSF52821">
    <property type="entry name" value="Rhodanese/Cell cycle control phosphatase"/>
    <property type="match status" value="1"/>
</dbReference>
<keyword evidence="7" id="KW-0131">Cell cycle</keyword>
<dbReference type="Proteomes" id="UP000046393">
    <property type="component" value="Unplaced"/>
</dbReference>
<dbReference type="InterPro" id="IPR000751">
    <property type="entry name" value="MPI_Phosphatase"/>
</dbReference>
<dbReference type="STRING" id="451379.A0A0N5ACG6"/>
<dbReference type="PROSITE" id="PS50206">
    <property type="entry name" value="RHODANESE_3"/>
    <property type="match status" value="1"/>
</dbReference>
<dbReference type="GO" id="GO:0010971">
    <property type="term" value="P:positive regulation of G2/M transition of mitotic cell cycle"/>
    <property type="evidence" value="ECO:0007669"/>
    <property type="project" value="TreeGrafter"/>
</dbReference>
<dbReference type="GO" id="GO:0005737">
    <property type="term" value="C:cytoplasm"/>
    <property type="evidence" value="ECO:0007669"/>
    <property type="project" value="TreeGrafter"/>
</dbReference>
<dbReference type="WBParaSite" id="SMUV_0000184201-mRNA-1">
    <property type="protein sequence ID" value="SMUV_0000184201-mRNA-1"/>
    <property type="gene ID" value="SMUV_0000184201"/>
</dbReference>
<dbReference type="GO" id="GO:0005634">
    <property type="term" value="C:nucleus"/>
    <property type="evidence" value="ECO:0007669"/>
    <property type="project" value="TreeGrafter"/>
</dbReference>
<keyword evidence="5" id="KW-0378">Hydrolase</keyword>
<dbReference type="InterPro" id="IPR036873">
    <property type="entry name" value="Rhodanese-like_dom_sf"/>
</dbReference>
<sequence length="328" mass="37753">MDSNAQQNILKYFCPARRSAHRMYDVAAGGRPSNNLKYSSEALQVPNSQDAGSSCSQYSEPAPQPFSNVSQGTVTIDSSEELHHRSVADENVQERNVSCSWQPPECLGVEYSLETVPFPQQCSTAFRCINAETLSKILLSMSAAEFNLRFILVDCRYPFEYDGGRIKGAINLYDPNEIASIFFMDSEHVQNRQRIPIFYCEFSQKRSPAMAHKVRAFDCARNQERYPVVDYEEMYVLDGGYNAFYGFAKNLNLCEPNAYVKMDDSQYKRELQKYNFYQSRTTKCEPFQMDWPDTKRRRGSLRPRGNLDDARNDENFSPSPSPMHFQQF</sequence>
<evidence type="ECO:0000256" key="8">
    <source>
        <dbReference type="ARBA" id="ARBA00051722"/>
    </source>
</evidence>
<evidence type="ECO:0000256" key="1">
    <source>
        <dbReference type="ARBA" id="ARBA00011065"/>
    </source>
</evidence>
<evidence type="ECO:0000256" key="6">
    <source>
        <dbReference type="ARBA" id="ARBA00022912"/>
    </source>
</evidence>
<keyword evidence="4" id="KW-0498">Mitosis</keyword>
<evidence type="ECO:0000313" key="12">
    <source>
        <dbReference type="WBParaSite" id="SMUV_0000184201-mRNA-1"/>
    </source>
</evidence>
<dbReference type="GO" id="GO:0000086">
    <property type="term" value="P:G2/M transition of mitotic cell cycle"/>
    <property type="evidence" value="ECO:0007669"/>
    <property type="project" value="TreeGrafter"/>
</dbReference>
<evidence type="ECO:0000256" key="4">
    <source>
        <dbReference type="ARBA" id="ARBA00022776"/>
    </source>
</evidence>
<feature type="region of interest" description="Disordered" evidence="9">
    <location>
        <begin position="46"/>
        <end position="70"/>
    </location>
</feature>